<dbReference type="Proteomes" id="UP000629025">
    <property type="component" value="Unassembled WGS sequence"/>
</dbReference>
<dbReference type="EMBL" id="BMIJ01000002">
    <property type="protein sequence ID" value="GGB88720.1"/>
    <property type="molecule type" value="Genomic_DNA"/>
</dbReference>
<protein>
    <submittedName>
        <fullName evidence="2">Uncharacterized protein</fullName>
    </submittedName>
</protein>
<keyword evidence="1" id="KW-0732">Signal</keyword>
<keyword evidence="3" id="KW-1185">Reference proteome</keyword>
<gene>
    <name evidence="2" type="ORF">GCM10011352_13420</name>
</gene>
<reference evidence="3" key="1">
    <citation type="journal article" date="2019" name="Int. J. Syst. Evol. Microbiol.">
        <title>The Global Catalogue of Microorganisms (GCM) 10K type strain sequencing project: providing services to taxonomists for standard genome sequencing and annotation.</title>
        <authorList>
            <consortium name="The Broad Institute Genomics Platform"/>
            <consortium name="The Broad Institute Genome Sequencing Center for Infectious Disease"/>
            <person name="Wu L."/>
            <person name="Ma J."/>
        </authorList>
    </citation>
    <scope>NUCLEOTIDE SEQUENCE [LARGE SCALE GENOMIC DNA]</scope>
    <source>
        <strain evidence="3">CGMCC 1.15341</strain>
    </source>
</reference>
<dbReference type="RefSeq" id="WP_188746545.1">
    <property type="nucleotide sequence ID" value="NZ_BMIJ01000002.1"/>
</dbReference>
<name>A0ABQ1KA72_9GAMM</name>
<organism evidence="2 3">
    <name type="scientific">Marinobacterium zhoushanense</name>
    <dbReference type="NCBI Taxonomy" id="1679163"/>
    <lineage>
        <taxon>Bacteria</taxon>
        <taxon>Pseudomonadati</taxon>
        <taxon>Pseudomonadota</taxon>
        <taxon>Gammaproteobacteria</taxon>
        <taxon>Oceanospirillales</taxon>
        <taxon>Oceanospirillaceae</taxon>
        <taxon>Marinobacterium</taxon>
    </lineage>
</organism>
<evidence type="ECO:0000256" key="1">
    <source>
        <dbReference type="SAM" id="SignalP"/>
    </source>
</evidence>
<evidence type="ECO:0000313" key="2">
    <source>
        <dbReference type="EMBL" id="GGB88720.1"/>
    </source>
</evidence>
<accession>A0ABQ1KA72</accession>
<feature type="chain" id="PRO_5046690102" evidence="1">
    <location>
        <begin position="24"/>
        <end position="90"/>
    </location>
</feature>
<evidence type="ECO:0000313" key="3">
    <source>
        <dbReference type="Proteomes" id="UP000629025"/>
    </source>
</evidence>
<sequence length="90" mass="9855">MSRFNWKYMALALGLMFVPGCSGFGNPPPEPMGMALEEMRQAQTYDAYAADNPKPLRLNGDKGEQVILEYRGKAQSSSGIQGDIEINIGN</sequence>
<feature type="signal peptide" evidence="1">
    <location>
        <begin position="1"/>
        <end position="23"/>
    </location>
</feature>
<comment type="caution">
    <text evidence="2">The sequence shown here is derived from an EMBL/GenBank/DDBJ whole genome shotgun (WGS) entry which is preliminary data.</text>
</comment>
<proteinExistence type="predicted"/>